<feature type="transmembrane region" description="Helical" evidence="1">
    <location>
        <begin position="312"/>
        <end position="336"/>
    </location>
</feature>
<accession>A0A841REG7</accession>
<keyword evidence="1" id="KW-0472">Membrane</keyword>
<keyword evidence="1" id="KW-0812">Transmembrane</keyword>
<evidence type="ECO:0000313" key="2">
    <source>
        <dbReference type="EMBL" id="MBB6482383.1"/>
    </source>
</evidence>
<dbReference type="NCBIfam" id="TIGR00261">
    <property type="entry name" value="traB"/>
    <property type="match status" value="1"/>
</dbReference>
<evidence type="ECO:0000256" key="1">
    <source>
        <dbReference type="SAM" id="Phobius"/>
    </source>
</evidence>
<gene>
    <name evidence="2" type="ORF">HNR50_004076</name>
</gene>
<dbReference type="CDD" id="cd14726">
    <property type="entry name" value="TraB_PrgY-like"/>
    <property type="match status" value="1"/>
</dbReference>
<protein>
    <submittedName>
        <fullName evidence="2">Pheromone shutdown-related protein TraB</fullName>
    </submittedName>
</protein>
<dbReference type="Proteomes" id="UP000587760">
    <property type="component" value="Unassembled WGS sequence"/>
</dbReference>
<dbReference type="Pfam" id="PF01963">
    <property type="entry name" value="TraB_PrgY_gumN"/>
    <property type="match status" value="1"/>
</dbReference>
<name>A0A841REG7_9SPIO</name>
<sequence length="397" mass="43820">MKIDNISDTINRIVFDDREILLIGTAHVSHESVDEVKQAIESEEPGRVCIEIDEGRYQSIIDEESWKKLDIHQAIRQKKGFLMIASLILGSFQKKIGADMGIRPGEEMKIAAEAATEKGIPFSFSDRPIQITLQRAWRKSNLWNKMKLLSSLIASAFTTEKVEKSDIEELKNSNALQGMMEELAGYLPSVKEVLIDERDRYLATNIFNTTEKKVVAVVGAGHGPGILKWFERLDKKEVEADISDISVVPPKRLYEKAIPWIIPFVIVGIITAGFFTSGVNAGFNMILVWILANGIPAALGAIIAAAHPLTIIISFAAAPITSMNPTIGVGFVSGLLESSFRKPRIRDLENLQDDAGSLKGWYGNRVLRILLVFLLSSLGSAIGTWWAIPHLSILLGS</sequence>
<dbReference type="InterPro" id="IPR005230">
    <property type="entry name" value="TraB_bac"/>
</dbReference>
<dbReference type="RefSeq" id="WP_184748620.1">
    <property type="nucleotide sequence ID" value="NZ_JACHGJ010000011.1"/>
</dbReference>
<dbReference type="PANTHER" id="PTHR21530">
    <property type="entry name" value="PHEROMONE SHUTDOWN PROTEIN"/>
    <property type="match status" value="1"/>
</dbReference>
<keyword evidence="3" id="KW-1185">Reference proteome</keyword>
<organism evidence="2 3">
    <name type="scientific">Spirochaeta isovalerica</name>
    <dbReference type="NCBI Taxonomy" id="150"/>
    <lineage>
        <taxon>Bacteria</taxon>
        <taxon>Pseudomonadati</taxon>
        <taxon>Spirochaetota</taxon>
        <taxon>Spirochaetia</taxon>
        <taxon>Spirochaetales</taxon>
        <taxon>Spirochaetaceae</taxon>
        <taxon>Spirochaeta</taxon>
    </lineage>
</organism>
<keyword evidence="1" id="KW-1133">Transmembrane helix</keyword>
<dbReference type="AlphaFoldDB" id="A0A841REG7"/>
<feature type="transmembrane region" description="Helical" evidence="1">
    <location>
        <begin position="286"/>
        <end position="306"/>
    </location>
</feature>
<comment type="caution">
    <text evidence="2">The sequence shown here is derived from an EMBL/GenBank/DDBJ whole genome shotgun (WGS) entry which is preliminary data.</text>
</comment>
<feature type="transmembrane region" description="Helical" evidence="1">
    <location>
        <begin position="257"/>
        <end position="279"/>
    </location>
</feature>
<reference evidence="2 3" key="1">
    <citation type="submission" date="2020-08" db="EMBL/GenBank/DDBJ databases">
        <title>Genomic Encyclopedia of Type Strains, Phase IV (KMG-IV): sequencing the most valuable type-strain genomes for metagenomic binning, comparative biology and taxonomic classification.</title>
        <authorList>
            <person name="Goeker M."/>
        </authorList>
    </citation>
    <scope>NUCLEOTIDE SEQUENCE [LARGE SCALE GENOMIC DNA]</scope>
    <source>
        <strain evidence="2 3">DSM 2461</strain>
    </source>
</reference>
<proteinExistence type="predicted"/>
<dbReference type="PANTHER" id="PTHR21530:SF7">
    <property type="entry name" value="TRAB DOMAIN-CONTAINING PROTEIN"/>
    <property type="match status" value="1"/>
</dbReference>
<dbReference type="InterPro" id="IPR046345">
    <property type="entry name" value="TraB_PrgY-like"/>
</dbReference>
<dbReference type="InterPro" id="IPR002816">
    <property type="entry name" value="TraB/PrgY/GumN_fam"/>
</dbReference>
<feature type="transmembrane region" description="Helical" evidence="1">
    <location>
        <begin position="366"/>
        <end position="388"/>
    </location>
</feature>
<evidence type="ECO:0000313" key="3">
    <source>
        <dbReference type="Proteomes" id="UP000587760"/>
    </source>
</evidence>
<dbReference type="EMBL" id="JACHGJ010000011">
    <property type="protein sequence ID" value="MBB6482383.1"/>
    <property type="molecule type" value="Genomic_DNA"/>
</dbReference>